<comment type="caution">
    <text evidence="1">The sequence shown here is derived from an EMBL/GenBank/DDBJ whole genome shotgun (WGS) entry which is preliminary data.</text>
</comment>
<accession>A0A0G2I786</accession>
<proteinExistence type="predicted"/>
<name>A0A0G2I786_9EURO</name>
<dbReference type="AlphaFoldDB" id="A0A0G2I786"/>
<gene>
    <name evidence="1" type="ORF">EMCG_07954</name>
</gene>
<protein>
    <submittedName>
        <fullName evidence="1">Uncharacterized protein</fullName>
    </submittedName>
</protein>
<organism evidence="1 2">
    <name type="scientific">[Emmonsia] crescens</name>
    <dbReference type="NCBI Taxonomy" id="73230"/>
    <lineage>
        <taxon>Eukaryota</taxon>
        <taxon>Fungi</taxon>
        <taxon>Dikarya</taxon>
        <taxon>Ascomycota</taxon>
        <taxon>Pezizomycotina</taxon>
        <taxon>Eurotiomycetes</taxon>
        <taxon>Eurotiomycetidae</taxon>
        <taxon>Onygenales</taxon>
        <taxon>Ajellomycetaceae</taxon>
        <taxon>Emergomyces</taxon>
    </lineage>
</organism>
<dbReference type="Proteomes" id="UP000034164">
    <property type="component" value="Unassembled WGS sequence"/>
</dbReference>
<dbReference type="VEuPathDB" id="FungiDB:EMCG_07954"/>
<evidence type="ECO:0000313" key="2">
    <source>
        <dbReference type="Proteomes" id="UP000034164"/>
    </source>
</evidence>
<reference evidence="2" key="1">
    <citation type="journal article" date="2015" name="PLoS Genet.">
        <title>The dynamic genome and transcriptome of the human fungal pathogen Blastomyces and close relative Emmonsia.</title>
        <authorList>
            <person name="Munoz J.F."/>
            <person name="Gauthier G.M."/>
            <person name="Desjardins C.A."/>
            <person name="Gallo J.E."/>
            <person name="Holder J."/>
            <person name="Sullivan T.D."/>
            <person name="Marty A.J."/>
            <person name="Carmen J.C."/>
            <person name="Chen Z."/>
            <person name="Ding L."/>
            <person name="Gujja S."/>
            <person name="Magrini V."/>
            <person name="Misas E."/>
            <person name="Mitreva M."/>
            <person name="Priest M."/>
            <person name="Saif S."/>
            <person name="Whiston E.A."/>
            <person name="Young S."/>
            <person name="Zeng Q."/>
            <person name="Goldman W.E."/>
            <person name="Mardis E.R."/>
            <person name="Taylor J.W."/>
            <person name="McEwen J.G."/>
            <person name="Clay O.K."/>
            <person name="Klein B.S."/>
            <person name="Cuomo C.A."/>
        </authorList>
    </citation>
    <scope>NUCLEOTIDE SEQUENCE [LARGE SCALE GENOMIC DNA]</scope>
    <source>
        <strain evidence="2">UAMH 3008</strain>
    </source>
</reference>
<dbReference type="EMBL" id="LCZI01000498">
    <property type="protein sequence ID" value="KKZ66353.1"/>
    <property type="molecule type" value="Genomic_DNA"/>
</dbReference>
<evidence type="ECO:0000313" key="1">
    <source>
        <dbReference type="EMBL" id="KKZ66353.1"/>
    </source>
</evidence>
<sequence>MPLCCHANSIQDNQLDLPGIRLSYDIDIVGAIHGQSCMVLFAKIYNLSEIKAALLEILYVNADETYPSSNWSGRPPQGIRLLAASGPPISVPRYSDREGVLTGV</sequence>